<dbReference type="PANTHER" id="PTHR46088">
    <property type="entry name" value="TUBULIN--TYROSINE LIGASE-LIKE PROTEIN 12"/>
    <property type="match status" value="1"/>
</dbReference>
<evidence type="ECO:0000256" key="1">
    <source>
        <dbReference type="ARBA" id="ARBA00006820"/>
    </source>
</evidence>
<dbReference type="GO" id="GO:0005737">
    <property type="term" value="C:cytoplasm"/>
    <property type="evidence" value="ECO:0007669"/>
    <property type="project" value="TreeGrafter"/>
</dbReference>
<dbReference type="GO" id="GO:0019098">
    <property type="term" value="P:reproductive behavior"/>
    <property type="evidence" value="ECO:0007669"/>
    <property type="project" value="UniProtKB-ARBA"/>
</dbReference>
<dbReference type="Pfam" id="PF03133">
    <property type="entry name" value="TTL"/>
    <property type="match status" value="1"/>
</dbReference>
<reference evidence="4" key="1">
    <citation type="submission" date="2023-07" db="EMBL/GenBank/DDBJ databases">
        <authorList>
            <consortium name="CYATHOMIX"/>
        </authorList>
    </citation>
    <scope>NUCLEOTIDE SEQUENCE</scope>
    <source>
        <strain evidence="4">N/A</strain>
    </source>
</reference>
<dbReference type="PANTHER" id="PTHR46088:SF1">
    <property type="entry name" value="TUBULIN--TYROSINE LIGASE-LIKE PROTEIN 12"/>
    <property type="match status" value="1"/>
</dbReference>
<protein>
    <recommendedName>
        <fullName evidence="3">Tubulin--tyrosine ligase-like protein 12 SET-like domain-containing protein</fullName>
    </recommendedName>
</protein>
<keyword evidence="5" id="KW-1185">Reference proteome</keyword>
<sequence>MEFGKYRFEHFLQGHKPQLDAGGIPPELWGSLYSKLMQQTFDAGDNFRLLCEETGAGRSWSVIATKDLHPVDEYNIFLIDHAWTFRPHQARAQLEQLPQLVDRLKNLLDIDGSEDDDEAIESEPENEVTSDEKERKIVQEKLDASAKENGPLPRLESVDARLCDALTSEDTVVDKILKKMWKHIQTYTIRTNKELDEETMPLWYIMDEFGTRISHLDKPNVKVVPLYFLPQGEAYSVLFLTKEVKDGEEIYRDFADNALCRQHPDWRRFLMAPYLEEELTVNEKIARESPDENFFLSGRKLDTLPSEAAQNKSLEAIKNRDLSRPLRIYADDLQMLEKLSAVKYEEVADWKTADVIWLRRHFSDYDQLCSENPSALVNQFPSEGCVTVKDLLSAILMEQNEGKKQAWFQECYNLNTELPQFVSHFLERKASGQENTWIIKPWNLARGLDMHVTDDLRQIIRLTESSPKIACKYIEHPVLFHRPDNNNLVKFDLRYIIFVTQVRPLRAYVYRKFWTRFAINPFSLDRLDDVETHLTVFNYADGEKVLQMTCDDFVKRLEETYPAIKWNDVQSKIENVLKIALEATSKYDPPRGVAKNVQSRAMYGADVMLQWGDKEKKTVQPTLLEFNFMPDCNRACSYYPDFADTVFQTLFMDKIDEEKVSPL</sequence>
<name>A0AA36HAC6_CYLNA</name>
<comment type="similarity">
    <text evidence="1">Belongs to the tubulin--tyrosine ligase family.</text>
</comment>
<feature type="domain" description="Tubulin--tyrosine ligase-like protein 12 SET-like" evidence="3">
    <location>
        <begin position="163"/>
        <end position="256"/>
    </location>
</feature>
<evidence type="ECO:0000256" key="2">
    <source>
        <dbReference type="SAM" id="MobiDB-lite"/>
    </source>
</evidence>
<feature type="compositionally biased region" description="Acidic residues" evidence="2">
    <location>
        <begin position="112"/>
        <end position="129"/>
    </location>
</feature>
<organism evidence="4 5">
    <name type="scientific">Cylicocyclus nassatus</name>
    <name type="common">Nematode worm</name>
    <dbReference type="NCBI Taxonomy" id="53992"/>
    <lineage>
        <taxon>Eukaryota</taxon>
        <taxon>Metazoa</taxon>
        <taxon>Ecdysozoa</taxon>
        <taxon>Nematoda</taxon>
        <taxon>Chromadorea</taxon>
        <taxon>Rhabditida</taxon>
        <taxon>Rhabditina</taxon>
        <taxon>Rhabditomorpha</taxon>
        <taxon>Strongyloidea</taxon>
        <taxon>Strongylidae</taxon>
        <taxon>Cylicocyclus</taxon>
    </lineage>
</organism>
<dbReference type="InterPro" id="IPR004344">
    <property type="entry name" value="TTL/TTLL_fam"/>
</dbReference>
<dbReference type="EMBL" id="CATQJL010000316">
    <property type="protein sequence ID" value="CAJ0606932.1"/>
    <property type="molecule type" value="Genomic_DNA"/>
</dbReference>
<dbReference type="Pfam" id="PF25556">
    <property type="entry name" value="SET_TTL"/>
    <property type="match status" value="2"/>
</dbReference>
<comment type="caution">
    <text evidence="4">The sequence shown here is derived from an EMBL/GenBank/DDBJ whole genome shotgun (WGS) entry which is preliminary data.</text>
</comment>
<dbReference type="Proteomes" id="UP001176961">
    <property type="component" value="Unassembled WGS sequence"/>
</dbReference>
<evidence type="ECO:0000313" key="5">
    <source>
        <dbReference type="Proteomes" id="UP001176961"/>
    </source>
</evidence>
<proteinExistence type="inferred from homology"/>
<dbReference type="InterPro" id="IPR057954">
    <property type="entry name" value="SET_TTL12"/>
</dbReference>
<gene>
    <name evidence="4" type="ORF">CYNAS_LOCUS18915</name>
</gene>
<dbReference type="PROSITE" id="PS51221">
    <property type="entry name" value="TTL"/>
    <property type="match status" value="1"/>
</dbReference>
<dbReference type="InterPro" id="IPR027749">
    <property type="entry name" value="TTLL12"/>
</dbReference>
<dbReference type="Gene3D" id="3.30.470.20">
    <property type="entry name" value="ATP-grasp fold, B domain"/>
    <property type="match status" value="1"/>
</dbReference>
<feature type="region of interest" description="Disordered" evidence="2">
    <location>
        <begin position="112"/>
        <end position="134"/>
    </location>
</feature>
<evidence type="ECO:0000313" key="4">
    <source>
        <dbReference type="EMBL" id="CAJ0606932.1"/>
    </source>
</evidence>
<accession>A0AA36HAC6</accession>
<evidence type="ECO:0000259" key="3">
    <source>
        <dbReference type="Pfam" id="PF25556"/>
    </source>
</evidence>
<dbReference type="AlphaFoldDB" id="A0AA36HAC6"/>
<feature type="domain" description="Tubulin--tyrosine ligase-like protein 12 SET-like" evidence="3">
    <location>
        <begin position="61"/>
        <end position="120"/>
    </location>
</feature>